<keyword evidence="2" id="KW-1185">Reference proteome</keyword>
<sequence>MASSAKTGTGWRRRLGVHCGCEIPDETGEIPEEIGNLLSLEILSIGSVGLTGQIPASIFNISSLQVVYLSNNSLSVMFRGAQEVYG</sequence>
<dbReference type="Pfam" id="PF00560">
    <property type="entry name" value="LRR_1"/>
    <property type="match status" value="1"/>
</dbReference>
<protein>
    <submittedName>
        <fullName evidence="1">Uncharacterized protein</fullName>
    </submittedName>
</protein>
<dbReference type="SUPFAM" id="SSF52058">
    <property type="entry name" value="L domain-like"/>
    <property type="match status" value="1"/>
</dbReference>
<accession>A0A1R3JC43</accession>
<evidence type="ECO:0000313" key="2">
    <source>
        <dbReference type="Proteomes" id="UP000187203"/>
    </source>
</evidence>
<name>A0A1R3JC43_9ROSI</name>
<dbReference type="Proteomes" id="UP000187203">
    <property type="component" value="Unassembled WGS sequence"/>
</dbReference>
<comment type="caution">
    <text evidence="1">The sequence shown here is derived from an EMBL/GenBank/DDBJ whole genome shotgun (WGS) entry which is preliminary data.</text>
</comment>
<evidence type="ECO:0000313" key="1">
    <source>
        <dbReference type="EMBL" id="OMO92425.1"/>
    </source>
</evidence>
<dbReference type="InterPro" id="IPR032675">
    <property type="entry name" value="LRR_dom_sf"/>
</dbReference>
<dbReference type="AlphaFoldDB" id="A0A1R3JC43"/>
<dbReference type="Gene3D" id="3.80.10.10">
    <property type="entry name" value="Ribonuclease Inhibitor"/>
    <property type="match status" value="1"/>
</dbReference>
<reference evidence="2" key="1">
    <citation type="submission" date="2013-09" db="EMBL/GenBank/DDBJ databases">
        <title>Corchorus olitorius genome sequencing.</title>
        <authorList>
            <person name="Alam M."/>
            <person name="Haque M.S."/>
            <person name="Islam M.S."/>
            <person name="Emdad E.M."/>
            <person name="Islam M.M."/>
            <person name="Ahmed B."/>
            <person name="Halim A."/>
            <person name="Hossen Q.M.M."/>
            <person name="Hossain M.Z."/>
            <person name="Ahmed R."/>
            <person name="Khan M.M."/>
            <person name="Islam R."/>
            <person name="Rashid M.M."/>
            <person name="Khan S.A."/>
            <person name="Rahman M.S."/>
            <person name="Alam M."/>
            <person name="Yahiya A.S."/>
            <person name="Khan M.S."/>
            <person name="Azam M.S."/>
            <person name="Haque T."/>
            <person name="Lashkar M.Z.H."/>
            <person name="Akhand A.I."/>
            <person name="Morshed G."/>
            <person name="Roy S."/>
            <person name="Uddin K.S."/>
            <person name="Rabeya T."/>
            <person name="Hossain A.S."/>
            <person name="Chowdhury A."/>
            <person name="Snigdha A.R."/>
            <person name="Mortoza M.S."/>
            <person name="Matin S.A."/>
            <person name="Hoque S.M.E."/>
            <person name="Islam M.K."/>
            <person name="Roy D.K."/>
            <person name="Haider R."/>
            <person name="Moosa M.M."/>
            <person name="Elias S.M."/>
            <person name="Hasan A.M."/>
            <person name="Jahan S."/>
            <person name="Shafiuddin M."/>
            <person name="Mahmood N."/>
            <person name="Shommy N.S."/>
        </authorList>
    </citation>
    <scope>NUCLEOTIDE SEQUENCE [LARGE SCALE GENOMIC DNA]</scope>
    <source>
        <strain evidence="2">cv. O-4</strain>
    </source>
</reference>
<dbReference type="InterPro" id="IPR052592">
    <property type="entry name" value="LRR-RLK"/>
</dbReference>
<dbReference type="PANTHER" id="PTHR48054:SF79">
    <property type="entry name" value="PROTEIN KINASE DOMAIN-CONTAINING PROTEIN"/>
    <property type="match status" value="1"/>
</dbReference>
<dbReference type="OrthoDB" id="842184at2759"/>
<proteinExistence type="predicted"/>
<dbReference type="InterPro" id="IPR001611">
    <property type="entry name" value="Leu-rich_rpt"/>
</dbReference>
<dbReference type="EMBL" id="AWUE01016365">
    <property type="protein sequence ID" value="OMO92425.1"/>
    <property type="molecule type" value="Genomic_DNA"/>
</dbReference>
<organism evidence="1 2">
    <name type="scientific">Corchorus olitorius</name>
    <dbReference type="NCBI Taxonomy" id="93759"/>
    <lineage>
        <taxon>Eukaryota</taxon>
        <taxon>Viridiplantae</taxon>
        <taxon>Streptophyta</taxon>
        <taxon>Embryophyta</taxon>
        <taxon>Tracheophyta</taxon>
        <taxon>Spermatophyta</taxon>
        <taxon>Magnoliopsida</taxon>
        <taxon>eudicotyledons</taxon>
        <taxon>Gunneridae</taxon>
        <taxon>Pentapetalae</taxon>
        <taxon>rosids</taxon>
        <taxon>malvids</taxon>
        <taxon>Malvales</taxon>
        <taxon>Malvaceae</taxon>
        <taxon>Grewioideae</taxon>
        <taxon>Apeibeae</taxon>
        <taxon>Corchorus</taxon>
    </lineage>
</organism>
<gene>
    <name evidence="1" type="ORF">COLO4_17603</name>
</gene>
<dbReference type="PANTHER" id="PTHR48054">
    <property type="entry name" value="RECEPTOR KINASE-LIKE PROTEIN XA21"/>
    <property type="match status" value="1"/>
</dbReference>